<evidence type="ECO:0000313" key="1">
    <source>
        <dbReference type="EMBL" id="ONI44888.1"/>
    </source>
</evidence>
<dbReference type="Proteomes" id="UP000188637">
    <property type="component" value="Unassembled WGS sequence"/>
</dbReference>
<keyword evidence="2" id="KW-1185">Reference proteome</keyword>
<dbReference type="EMBL" id="LJHD01000088">
    <property type="protein sequence ID" value="ONI44888.1"/>
    <property type="molecule type" value="Genomic_DNA"/>
</dbReference>
<organism evidence="1 2">
    <name type="scientific">Candidatus Epulonipiscium fishelsonii</name>
    <dbReference type="NCBI Taxonomy" id="77094"/>
    <lineage>
        <taxon>Bacteria</taxon>
        <taxon>Bacillati</taxon>
        <taxon>Bacillota</taxon>
        <taxon>Clostridia</taxon>
        <taxon>Lachnospirales</taxon>
        <taxon>Lachnospiraceae</taxon>
        <taxon>Candidatus Epulonipiscium</taxon>
    </lineage>
</organism>
<sequence length="403" mass="45074">MFKSVKPIYLYCVILALSAIALGFSDSIFSNYYKDAYQITAYQRGLVEFPRELPGVLCIVLISSLSFLGDIRMAIVAHILSAAGVLLLGLFTPEFNVMLIFLFVNSLGMHMFFPLQDGIAMSLIGKENIGKEMGKLKGISTAFMMIAGIIVFFGFRVDFFSFVTPIKSIFVISGILFIIITILFIVLQKLVNSPIQQKRKVKILFRKEYKYYYILAIMNGVQKQIIFVYGPWVLIDLLSQQTDTLALINIFGSLLGIFFIPKLGKWIDKLGLKKMLFADALSFITIYILYGLLSLGFVSGFIPKVGFPVYLAIGILVLDKLSMQMSIIRVVYLKSISIDPSDITPTLSLGISMDHIVAITCAYLCGIIWSEAGPHYIFFLAAAFSLVNLYVAFKVQDKPIEIK</sequence>
<protein>
    <submittedName>
        <fullName evidence="1">MFS transporter</fullName>
    </submittedName>
</protein>
<accession>A0ACC8XHZ3</accession>
<comment type="caution">
    <text evidence="1">The sequence shown here is derived from an EMBL/GenBank/DDBJ whole genome shotgun (WGS) entry which is preliminary data.</text>
</comment>
<reference evidence="1" key="1">
    <citation type="submission" date="2016-08" db="EMBL/GenBank/DDBJ databases">
        <authorList>
            <person name="Ngugi D.K."/>
            <person name="Miyake S."/>
            <person name="Stingl U."/>
        </authorList>
    </citation>
    <scope>NUCLEOTIDE SEQUENCE</scope>
    <source>
        <strain evidence="1">SCG-D08WGA-EpuloA1</strain>
    </source>
</reference>
<gene>
    <name evidence="1" type="ORF">AN640_05185</name>
</gene>
<evidence type="ECO:0000313" key="2">
    <source>
        <dbReference type="Proteomes" id="UP000188637"/>
    </source>
</evidence>
<proteinExistence type="predicted"/>
<name>A0ACC8XHZ3_9FIRM</name>